<keyword evidence="5 6" id="KW-0472">Membrane</keyword>
<dbReference type="GO" id="GO:0005216">
    <property type="term" value="F:monoatomic ion channel activity"/>
    <property type="evidence" value="ECO:0007669"/>
    <property type="project" value="InterPro"/>
</dbReference>
<feature type="transmembrane region" description="Helical" evidence="6">
    <location>
        <begin position="174"/>
        <end position="192"/>
    </location>
</feature>
<feature type="transmembrane region" description="Helical" evidence="6">
    <location>
        <begin position="841"/>
        <end position="864"/>
    </location>
</feature>
<feature type="transmembrane region" description="Helical" evidence="6">
    <location>
        <begin position="198"/>
        <end position="217"/>
    </location>
</feature>
<dbReference type="PANTHER" id="PTHR10582">
    <property type="entry name" value="TRANSIENT RECEPTOR POTENTIAL ION CHANNEL PROTEIN"/>
    <property type="match status" value="1"/>
</dbReference>
<evidence type="ECO:0000256" key="5">
    <source>
        <dbReference type="ARBA" id="ARBA00023136"/>
    </source>
</evidence>
<dbReference type="VEuPathDB" id="FungiDB:RhiirA1_474577"/>
<sequence length="1174" mass="137736">MSDNERTYGENITYVAISPDGSIAATFNPYTSSISIEKVMKNDVENHKATDSKSTEKSIEEVMNNDEKIEKATDTTDKSFISIEMAAENDGESEKVTNSKAMKTTIKIDIKKFFDKKPSNIIGWSLAVSDIIDKDIGLVAISCITEEDMNPKRNEEVNNLQILLSRIKQLFQNFFKLSVPYCLIFFFLIFIIFLSLPIFLSASLLCFFVLLNLYYFIRLCTSYYAASKDDIEQFRLSFISSNGIVKLFKFSFSNYANDDNNNSIYLFGGVVSFLKNSKNSFTLICVNYTKIQKLNINLYWDNYVSEEGSYLLPENLFDKLKSIRDAKLKWKHLSKLTYQEFLIVNASQRYIELYNLDTLQLVNVLHYNEYSDNNEPGIFAISTDSRLFACCYGDTISIYLMESGLKVVTKYFNRKTKFLEFIEKDKKLFIIGEDEESNVKFHIWVLSGCLDDHLVIEHNTSILSNYDCLTKANGMVVFLDNKNNIGSLHSLINNCTIKSEKHHNYVKFQESFENFKVLYTKINYENKPELDEDMAIIIACKFLAYLYDNRNDQDKSINFNHQELVNEIIFFIKDFIKCCPDHWKLMEVQYPLMAYLIYSRSFSLIKDILFRQSYNLKYIMTDLHRPQNKYYPYYNDLKLYDDLKLKDDANDLELALNFRQGRDAVMLAYLLEYYSKQYMKYGEIGWMINVTKILPKLSADYLESLYYLYFNKPGFGRYNFPIRRFKIIGNTLNLKIYIPLTQLIPAKSSTFFEYNKIRDGELDNFYIVPNFTAYDEKIEEKSGGILGIIFYWLRKILLPPGYKNLDYKGHKSFLCIESKDIIFDNPFIEAVMTSRWRQAKIYWTIPLIFYIIFLFLFSFLSQHYLSDNDDKNKYNATFMTMVGIFYYVGIYLLTIEFIEIRKYKIKYLTLFNVFDLCSIILGVIVFTLIFVKSFNVINEINNERIVILLTVTTLILWIEMLLWLRLFTEVAVYIYIFGNILKKIIPFFVFMIILTIGFGHSMFVLFGHPSLLDLNPSASTYTLDNGTTKLKLTGEIPENPFDTIWDAILSTYYWNTINFSGYDYWPLKLFAFIANVILVLILLNMIIALMNDTFNKAKEDGNLGLVTFRAGLIDDYERLDNSFFRKLLHSNSPYICFHQNPDIMEKWTTKTEKKFKDIKLYSLFDDDKDDSWLY</sequence>
<dbReference type="VEuPathDB" id="FungiDB:RhiirFUN_021474"/>
<evidence type="ECO:0000259" key="7">
    <source>
        <dbReference type="Pfam" id="PF00520"/>
    </source>
</evidence>
<dbReference type="VEuPathDB" id="FungiDB:FUN_009652"/>
<dbReference type="InterPro" id="IPR024862">
    <property type="entry name" value="TRPV"/>
</dbReference>
<keyword evidence="3" id="KW-0677">Repeat</keyword>
<dbReference type="EMBL" id="LLXJ01000686">
    <property type="protein sequence ID" value="PKC07040.1"/>
    <property type="molecule type" value="Genomic_DNA"/>
</dbReference>
<feature type="transmembrane region" description="Helical" evidence="6">
    <location>
        <begin position="876"/>
        <end position="895"/>
    </location>
</feature>
<accession>A0A2N0PJN5</accession>
<comment type="subcellular location">
    <subcellularLocation>
        <location evidence="1">Membrane</location>
        <topology evidence="1">Multi-pass membrane protein</topology>
    </subcellularLocation>
</comment>
<reference evidence="8 9" key="1">
    <citation type="submission" date="2016-04" db="EMBL/GenBank/DDBJ databases">
        <title>Genome analyses suggest a sexual origin of heterokaryosis in a supposedly ancient asexual fungus.</title>
        <authorList>
            <person name="Ropars J."/>
            <person name="Sedzielewska K."/>
            <person name="Noel J."/>
            <person name="Charron P."/>
            <person name="Farinelli L."/>
            <person name="Marton T."/>
            <person name="Kruger M."/>
            <person name="Pelin A."/>
            <person name="Brachmann A."/>
            <person name="Corradi N."/>
        </authorList>
    </citation>
    <scope>NUCLEOTIDE SEQUENCE [LARGE SCALE GENOMIC DNA]</scope>
    <source>
        <strain evidence="8 9">A5</strain>
    </source>
</reference>
<evidence type="ECO:0000256" key="6">
    <source>
        <dbReference type="SAM" id="Phobius"/>
    </source>
</evidence>
<name>A0A2N0PJN5_9GLOM</name>
<comment type="caution">
    <text evidence="8">The sequence shown here is derived from an EMBL/GenBank/DDBJ whole genome shotgun (WGS) entry which is preliminary data.</text>
</comment>
<protein>
    <recommendedName>
        <fullName evidence="7">Ion transport domain-containing protein</fullName>
    </recommendedName>
</protein>
<evidence type="ECO:0000256" key="1">
    <source>
        <dbReference type="ARBA" id="ARBA00004141"/>
    </source>
</evidence>
<feature type="transmembrane region" description="Helical" evidence="6">
    <location>
        <begin position="907"/>
        <end position="930"/>
    </location>
</feature>
<gene>
    <name evidence="8" type="ORF">RhiirA5_418772</name>
</gene>
<keyword evidence="2 6" id="KW-0812">Transmembrane</keyword>
<feature type="transmembrane region" description="Helical" evidence="6">
    <location>
        <begin position="984"/>
        <end position="1006"/>
    </location>
</feature>
<dbReference type="GO" id="GO:0098703">
    <property type="term" value="P:calcium ion import across plasma membrane"/>
    <property type="evidence" value="ECO:0007669"/>
    <property type="project" value="TreeGrafter"/>
</dbReference>
<feature type="domain" description="Ion transport" evidence="7">
    <location>
        <begin position="843"/>
        <end position="1100"/>
    </location>
</feature>
<reference evidence="8 9" key="2">
    <citation type="submission" date="2017-09" db="EMBL/GenBank/DDBJ databases">
        <title>Extensive intraspecific genome diversity in a model arbuscular mycorrhizal fungus.</title>
        <authorList>
            <person name="Chen E.C."/>
            <person name="Morin E."/>
            <person name="Beaudet D."/>
            <person name="Noel J."/>
            <person name="Ndikumana S."/>
            <person name="Charron P."/>
            <person name="St-Onge C."/>
            <person name="Giorgi J."/>
            <person name="Grigoriev I.V."/>
            <person name="Roux C."/>
            <person name="Martin F.M."/>
            <person name="Corradi N."/>
        </authorList>
    </citation>
    <scope>NUCLEOTIDE SEQUENCE [LARGE SCALE GENOMIC DNA]</scope>
    <source>
        <strain evidence="8 9">A5</strain>
    </source>
</reference>
<proteinExistence type="predicted"/>
<feature type="transmembrane region" description="Helical" evidence="6">
    <location>
        <begin position="945"/>
        <end position="964"/>
    </location>
</feature>
<feature type="transmembrane region" description="Helical" evidence="6">
    <location>
        <begin position="1069"/>
        <end position="1089"/>
    </location>
</feature>
<dbReference type="GO" id="GO:0005886">
    <property type="term" value="C:plasma membrane"/>
    <property type="evidence" value="ECO:0007669"/>
    <property type="project" value="TreeGrafter"/>
</dbReference>
<evidence type="ECO:0000256" key="3">
    <source>
        <dbReference type="ARBA" id="ARBA00022737"/>
    </source>
</evidence>
<dbReference type="Proteomes" id="UP000232722">
    <property type="component" value="Unassembled WGS sequence"/>
</dbReference>
<evidence type="ECO:0000256" key="2">
    <source>
        <dbReference type="ARBA" id="ARBA00022692"/>
    </source>
</evidence>
<keyword evidence="4 6" id="KW-1133">Transmembrane helix</keyword>
<dbReference type="Pfam" id="PF00520">
    <property type="entry name" value="Ion_trans"/>
    <property type="match status" value="1"/>
</dbReference>
<evidence type="ECO:0000256" key="4">
    <source>
        <dbReference type="ARBA" id="ARBA00022989"/>
    </source>
</evidence>
<dbReference type="AlphaFoldDB" id="A0A2N0PJN5"/>
<dbReference type="PANTHER" id="PTHR10582:SF2">
    <property type="entry name" value="INACTIVE"/>
    <property type="match status" value="1"/>
</dbReference>
<evidence type="ECO:0000313" key="8">
    <source>
        <dbReference type="EMBL" id="PKC07040.1"/>
    </source>
</evidence>
<organism evidence="8 9">
    <name type="scientific">Rhizophagus irregularis</name>
    <dbReference type="NCBI Taxonomy" id="588596"/>
    <lineage>
        <taxon>Eukaryota</taxon>
        <taxon>Fungi</taxon>
        <taxon>Fungi incertae sedis</taxon>
        <taxon>Mucoromycota</taxon>
        <taxon>Glomeromycotina</taxon>
        <taxon>Glomeromycetes</taxon>
        <taxon>Glomerales</taxon>
        <taxon>Glomeraceae</taxon>
        <taxon>Rhizophagus</taxon>
    </lineage>
</organism>
<dbReference type="InterPro" id="IPR005821">
    <property type="entry name" value="Ion_trans_dom"/>
</dbReference>
<evidence type="ECO:0000313" key="9">
    <source>
        <dbReference type="Proteomes" id="UP000232722"/>
    </source>
</evidence>